<dbReference type="AlphaFoldDB" id="A0A0F9JRZ1"/>
<protein>
    <submittedName>
        <fullName evidence="2">Uncharacterized protein</fullName>
    </submittedName>
</protein>
<feature type="coiled-coil region" evidence="1">
    <location>
        <begin position="85"/>
        <end position="112"/>
    </location>
</feature>
<organism evidence="2">
    <name type="scientific">marine sediment metagenome</name>
    <dbReference type="NCBI Taxonomy" id="412755"/>
    <lineage>
        <taxon>unclassified sequences</taxon>
        <taxon>metagenomes</taxon>
        <taxon>ecological metagenomes</taxon>
    </lineage>
</organism>
<comment type="caution">
    <text evidence="2">The sequence shown here is derived from an EMBL/GenBank/DDBJ whole genome shotgun (WGS) entry which is preliminary data.</text>
</comment>
<sequence>MGNIRADNLWSDLFHIAYKSATDEECKKYLKNTTDVYPSEFFNQLVKRSYGKLLKFVFNHNNPRLAFQVLGVFILDYGLKMPDDIRRLILSHSDWESERDQLKNEQDRAEREKWLLDFKERIENYVEGISVNIPHETPRDTEYIDRRPIIY</sequence>
<accession>A0A0F9JRZ1</accession>
<reference evidence="2" key="1">
    <citation type="journal article" date="2015" name="Nature">
        <title>Complex archaea that bridge the gap between prokaryotes and eukaryotes.</title>
        <authorList>
            <person name="Spang A."/>
            <person name="Saw J.H."/>
            <person name="Jorgensen S.L."/>
            <person name="Zaremba-Niedzwiedzka K."/>
            <person name="Martijn J."/>
            <person name="Lind A.E."/>
            <person name="van Eijk R."/>
            <person name="Schleper C."/>
            <person name="Guy L."/>
            <person name="Ettema T.J."/>
        </authorList>
    </citation>
    <scope>NUCLEOTIDE SEQUENCE</scope>
</reference>
<evidence type="ECO:0000313" key="2">
    <source>
        <dbReference type="EMBL" id="KKM72423.1"/>
    </source>
</evidence>
<name>A0A0F9JRZ1_9ZZZZ</name>
<proteinExistence type="predicted"/>
<gene>
    <name evidence="2" type="ORF">LCGC14_1420690</name>
</gene>
<evidence type="ECO:0000256" key="1">
    <source>
        <dbReference type="SAM" id="Coils"/>
    </source>
</evidence>
<dbReference type="EMBL" id="LAZR01009475">
    <property type="protein sequence ID" value="KKM72423.1"/>
    <property type="molecule type" value="Genomic_DNA"/>
</dbReference>
<keyword evidence="1" id="KW-0175">Coiled coil</keyword>